<dbReference type="HAMAP" id="MF_00336">
    <property type="entry name" value="BioD"/>
    <property type="match status" value="1"/>
</dbReference>
<dbReference type="EMBL" id="CP147846">
    <property type="protein sequence ID" value="WXG66993.1"/>
    <property type="molecule type" value="Genomic_DNA"/>
</dbReference>
<feature type="binding site" evidence="1">
    <location>
        <position position="50"/>
    </location>
    <ligand>
        <name>ATP</name>
        <dbReference type="ChEBI" id="CHEBI:30616"/>
    </ligand>
</feature>
<feature type="binding site" evidence="1">
    <location>
        <position position="16"/>
    </location>
    <ligand>
        <name>Mg(2+)</name>
        <dbReference type="ChEBI" id="CHEBI:18420"/>
    </ligand>
</feature>
<feature type="binding site" evidence="1">
    <location>
        <position position="41"/>
    </location>
    <ligand>
        <name>substrate</name>
    </ligand>
</feature>
<feature type="binding site" evidence="1">
    <location>
        <position position="50"/>
    </location>
    <ligand>
        <name>Mg(2+)</name>
        <dbReference type="ChEBI" id="CHEBI:18420"/>
    </ligand>
</feature>
<protein>
    <recommendedName>
        <fullName evidence="1">ATP-dependent dethiobiotin synthetase BioD</fullName>
        <ecNumber evidence="1">6.3.3.3</ecNumber>
    </recommendedName>
    <alternativeName>
        <fullName evidence="1">DTB synthetase</fullName>
        <shortName evidence="1">DTBS</shortName>
    </alternativeName>
    <alternativeName>
        <fullName evidence="1">Dethiobiotin synthase</fullName>
    </alternativeName>
</protein>
<dbReference type="Gene3D" id="3.40.50.300">
    <property type="entry name" value="P-loop containing nucleotide triphosphate hydrolases"/>
    <property type="match status" value="1"/>
</dbReference>
<dbReference type="PANTHER" id="PTHR43210:SF5">
    <property type="entry name" value="DETHIOBIOTIN SYNTHETASE"/>
    <property type="match status" value="1"/>
</dbReference>
<comment type="cofactor">
    <cofactor evidence="1">
        <name>Mg(2+)</name>
        <dbReference type="ChEBI" id="CHEBI:18420"/>
    </cofactor>
</comment>
<evidence type="ECO:0000313" key="2">
    <source>
        <dbReference type="EMBL" id="WXG66993.1"/>
    </source>
</evidence>
<dbReference type="SUPFAM" id="SSF52540">
    <property type="entry name" value="P-loop containing nucleoside triphosphate hydrolases"/>
    <property type="match status" value="1"/>
</dbReference>
<evidence type="ECO:0000256" key="1">
    <source>
        <dbReference type="HAMAP-Rule" id="MF_00336"/>
    </source>
</evidence>
<sequence length="234" mass="23508">MTVLVVTGTSTGVGKTIATAALAVTAMNLGASVSVVKPAQTGVEPGEPGDLAEVRRLAGVERTVESARYRDPLAPDVAARLASAPLLELGSVLTDIRSLDTDVVLVEGAGGLLVRLGADGFTLLDVAAELGAQVVVVCSAELGTLNHTALTVGALSNAGVFCAGLIVGAWPSEPDLAARTNLVELPDVTGRPVLGCIPASVGTMSRQSFRSAADGWFEATAVADVLGFASTSDG</sequence>
<dbReference type="PIRSF" id="PIRSF006755">
    <property type="entry name" value="DTB_synth"/>
    <property type="match status" value="1"/>
</dbReference>
<name>A0ABZ2PDE5_9NOCA</name>
<dbReference type="GO" id="GO:0004141">
    <property type="term" value="F:dethiobiotin synthase activity"/>
    <property type="evidence" value="ECO:0007669"/>
    <property type="project" value="UniProtKB-EC"/>
</dbReference>
<evidence type="ECO:0000313" key="3">
    <source>
        <dbReference type="Proteomes" id="UP001432000"/>
    </source>
</evidence>
<dbReference type="Proteomes" id="UP001432000">
    <property type="component" value="Chromosome"/>
</dbReference>
<keyword evidence="1" id="KW-0547">Nucleotide-binding</keyword>
<dbReference type="EC" id="6.3.3.3" evidence="1"/>
<feature type="active site" evidence="1">
    <location>
        <position position="37"/>
    </location>
</feature>
<keyword evidence="1 2" id="KW-0436">Ligase</keyword>
<feature type="binding site" evidence="1">
    <location>
        <position position="107"/>
    </location>
    <ligand>
        <name>Mg(2+)</name>
        <dbReference type="ChEBI" id="CHEBI:18420"/>
    </ligand>
</feature>
<keyword evidence="1" id="KW-0963">Cytoplasm</keyword>
<dbReference type="NCBIfam" id="TIGR00347">
    <property type="entry name" value="bioD"/>
    <property type="match status" value="1"/>
</dbReference>
<feature type="binding site" evidence="1">
    <location>
        <begin position="107"/>
        <end position="110"/>
    </location>
    <ligand>
        <name>ATP</name>
        <dbReference type="ChEBI" id="CHEBI:30616"/>
    </ligand>
</feature>
<keyword evidence="1" id="KW-0479">Metal-binding</keyword>
<dbReference type="InterPro" id="IPR004472">
    <property type="entry name" value="DTB_synth_BioD"/>
</dbReference>
<comment type="subunit">
    <text evidence="1">Homodimer.</text>
</comment>
<keyword evidence="1" id="KW-0460">Magnesium</keyword>
<dbReference type="RefSeq" id="WP_338886420.1">
    <property type="nucleotide sequence ID" value="NZ_CP147846.1"/>
</dbReference>
<comment type="catalytic activity">
    <reaction evidence="1">
        <text>(7R,8S)-7,8-diammoniononanoate + CO2 + ATP = (4R,5S)-dethiobiotin + ADP + phosphate + 3 H(+)</text>
        <dbReference type="Rhea" id="RHEA:15805"/>
        <dbReference type="ChEBI" id="CHEBI:15378"/>
        <dbReference type="ChEBI" id="CHEBI:16526"/>
        <dbReference type="ChEBI" id="CHEBI:30616"/>
        <dbReference type="ChEBI" id="CHEBI:43474"/>
        <dbReference type="ChEBI" id="CHEBI:149469"/>
        <dbReference type="ChEBI" id="CHEBI:149473"/>
        <dbReference type="ChEBI" id="CHEBI:456216"/>
        <dbReference type="EC" id="6.3.3.3"/>
    </reaction>
</comment>
<organism evidence="2 3">
    <name type="scientific">Rhodococcus sovatensis</name>
    <dbReference type="NCBI Taxonomy" id="1805840"/>
    <lineage>
        <taxon>Bacteria</taxon>
        <taxon>Bacillati</taxon>
        <taxon>Actinomycetota</taxon>
        <taxon>Actinomycetes</taxon>
        <taxon>Mycobacteriales</taxon>
        <taxon>Nocardiaceae</taxon>
        <taxon>Rhodococcus</taxon>
    </lineage>
</organism>
<comment type="caution">
    <text evidence="1">Lacks conserved residue(s) required for the propagation of feature annotation.</text>
</comment>
<comment type="similarity">
    <text evidence="1">Belongs to the dethiobiotin synthetase family.</text>
</comment>
<accession>A0ABZ2PDE5</accession>
<comment type="subcellular location">
    <subcellularLocation>
        <location evidence="1">Cytoplasm</location>
    </subcellularLocation>
</comment>
<gene>
    <name evidence="1 2" type="primary">bioD</name>
    <name evidence="2" type="ORF">WDS16_17205</name>
</gene>
<keyword evidence="1" id="KW-0067">ATP-binding</keyword>
<keyword evidence="3" id="KW-1185">Reference proteome</keyword>
<comment type="pathway">
    <text evidence="1">Cofactor biosynthesis; biotin biosynthesis; biotin from 7,8-diaminononanoate: step 1/2.</text>
</comment>
<feature type="binding site" evidence="1">
    <location>
        <begin position="12"/>
        <end position="17"/>
    </location>
    <ligand>
        <name>ATP</name>
        <dbReference type="ChEBI" id="CHEBI:30616"/>
    </ligand>
</feature>
<comment type="function">
    <text evidence="1">Catalyzes a mechanistically unusual reaction, the ATP-dependent insertion of CO2 between the N7 and N8 nitrogen atoms of 7,8-diaminopelargonic acid (DAPA, also called 7,8-diammoniononanoate) to form a ureido ring.</text>
</comment>
<proteinExistence type="inferred from homology"/>
<dbReference type="Pfam" id="PF13500">
    <property type="entry name" value="AAA_26"/>
    <property type="match status" value="1"/>
</dbReference>
<reference evidence="2 3" key="1">
    <citation type="submission" date="2024-03" db="EMBL/GenBank/DDBJ databases">
        <title>Natural products discovery in diverse microorganisms through a two-stage MS feature dereplication strategy.</title>
        <authorList>
            <person name="Zhang R."/>
        </authorList>
    </citation>
    <scope>NUCLEOTIDE SEQUENCE [LARGE SCALE GENOMIC DNA]</scope>
    <source>
        <strain evidence="2 3">18930</strain>
    </source>
</reference>
<dbReference type="CDD" id="cd03109">
    <property type="entry name" value="DTBS"/>
    <property type="match status" value="1"/>
</dbReference>
<dbReference type="PANTHER" id="PTHR43210">
    <property type="entry name" value="DETHIOBIOTIN SYNTHETASE"/>
    <property type="match status" value="1"/>
</dbReference>
<dbReference type="InterPro" id="IPR027417">
    <property type="entry name" value="P-loop_NTPase"/>
</dbReference>
<keyword evidence="1" id="KW-0093">Biotin biosynthesis</keyword>